<dbReference type="Pfam" id="PF05239">
    <property type="entry name" value="PRC"/>
    <property type="match status" value="1"/>
</dbReference>
<dbReference type="InterPro" id="IPR027275">
    <property type="entry name" value="PRC-brl_dom"/>
</dbReference>
<evidence type="ECO:0000313" key="3">
    <source>
        <dbReference type="Proteomes" id="UP001500843"/>
    </source>
</evidence>
<accession>A0ABP8XY58</accession>
<dbReference type="Gene3D" id="3.90.50.10">
    <property type="entry name" value="Photosynthetic Reaction Center, subunit H, domain 2"/>
    <property type="match status" value="1"/>
</dbReference>
<feature type="domain" description="PRC-barrel" evidence="1">
    <location>
        <begin position="19"/>
        <end position="88"/>
    </location>
</feature>
<evidence type="ECO:0000259" key="1">
    <source>
        <dbReference type="Pfam" id="PF05239"/>
    </source>
</evidence>
<keyword evidence="3" id="KW-1185">Reference proteome</keyword>
<gene>
    <name evidence="2" type="ORF">GCM10023198_46860</name>
</gene>
<evidence type="ECO:0000313" key="2">
    <source>
        <dbReference type="EMBL" id="GAA4717903.1"/>
    </source>
</evidence>
<dbReference type="InterPro" id="IPR011033">
    <property type="entry name" value="PRC_barrel-like_sf"/>
</dbReference>
<reference evidence="3" key="1">
    <citation type="journal article" date="2019" name="Int. J. Syst. Evol. Microbiol.">
        <title>The Global Catalogue of Microorganisms (GCM) 10K type strain sequencing project: providing services to taxonomists for standard genome sequencing and annotation.</title>
        <authorList>
            <consortium name="The Broad Institute Genomics Platform"/>
            <consortium name="The Broad Institute Genome Sequencing Center for Infectious Disease"/>
            <person name="Wu L."/>
            <person name="Ma J."/>
        </authorList>
    </citation>
    <scope>NUCLEOTIDE SEQUENCE [LARGE SCALE GENOMIC DNA]</scope>
    <source>
        <strain evidence="3">JCM 17975</strain>
    </source>
</reference>
<proteinExistence type="predicted"/>
<dbReference type="EMBL" id="BAABHM010000026">
    <property type="protein sequence ID" value="GAA4717903.1"/>
    <property type="molecule type" value="Genomic_DNA"/>
</dbReference>
<sequence length="122" mass="13547">MGTAWDPWNFTDRTGLETADRNLVGFEVHATDGDIGKIDDASIDVDTSHVVVDTGPWIFGQKVILPAGTITRIDWDAQIVHVDLTKDQIKDSPPLENRRWGQDVAYQDQLGGYYGGLYSRGI</sequence>
<protein>
    <recommendedName>
        <fullName evidence="1">PRC-barrel domain-containing protein</fullName>
    </recommendedName>
</protein>
<organism evidence="2 3">
    <name type="scientific">Promicromonospora umidemergens</name>
    <dbReference type="NCBI Taxonomy" id="629679"/>
    <lineage>
        <taxon>Bacteria</taxon>
        <taxon>Bacillati</taxon>
        <taxon>Actinomycetota</taxon>
        <taxon>Actinomycetes</taxon>
        <taxon>Micrococcales</taxon>
        <taxon>Promicromonosporaceae</taxon>
        <taxon>Promicromonospora</taxon>
    </lineage>
</organism>
<dbReference type="SUPFAM" id="SSF50346">
    <property type="entry name" value="PRC-barrel domain"/>
    <property type="match status" value="1"/>
</dbReference>
<dbReference type="RefSeq" id="WP_253871680.1">
    <property type="nucleotide sequence ID" value="NZ_BAABHM010000026.1"/>
</dbReference>
<comment type="caution">
    <text evidence="2">The sequence shown here is derived from an EMBL/GenBank/DDBJ whole genome shotgun (WGS) entry which is preliminary data.</text>
</comment>
<dbReference type="Proteomes" id="UP001500843">
    <property type="component" value="Unassembled WGS sequence"/>
</dbReference>
<name>A0ABP8XY58_9MICO</name>
<dbReference type="InterPro" id="IPR014747">
    <property type="entry name" value="Bac_photo_RC_H_C"/>
</dbReference>